<dbReference type="STRING" id="1346791.M529_20040"/>
<dbReference type="SUPFAM" id="SSF53474">
    <property type="entry name" value="alpha/beta-Hydrolases"/>
    <property type="match status" value="1"/>
</dbReference>
<sequence length="366" mass="40915">MSMPEAPEQAWKAEVVRRLEQGDGLEFTLAQFAQTVGTTVEDQALRIFLGQAVASGAAKKIEAYRCPISSCKRVLSSAGAPYTICPHCSTDYLKEGVEPLVELFYRLVGENSRDIRWMIIVHGMNSRAKWQEEFSWQIANRLRYSAPVLIYKYGWATIDVLVRWLHRRLAKRLGERMRIAITQALASQRPSKPDIIAHSFGTYLLSLVLDDPNFEDLNFGRVITAGSIIPPDFDWDRLIASGRVEAVLNHVGAKDTAVPAAQFAIPGTGPGGRIGYLAKNAVNVCEPTFRHSDFFEPENLCAQIADGGLWHNFLTHPLEHFAPQRGFAPSRWKRAPLAVRAATRILGYALFALAAPFSWLRRQVDP</sequence>
<keyword evidence="2" id="KW-1185">Reference proteome</keyword>
<dbReference type="RefSeq" id="WP_021319600.1">
    <property type="nucleotide sequence ID" value="NZ_AUWY01000121.1"/>
</dbReference>
<reference evidence="1 2" key="1">
    <citation type="journal article" date="2013" name="Genome Announc.">
        <title>Draft Genome Sequence of Sphingobium ummariense Strain RL-3, a Hexachlorocyclohexane-Degrading Bacterium.</title>
        <authorList>
            <person name="Kohli P."/>
            <person name="Dua A."/>
            <person name="Sangwan N."/>
            <person name="Oldach P."/>
            <person name="Khurana J.P."/>
            <person name="Lal R."/>
        </authorList>
    </citation>
    <scope>NUCLEOTIDE SEQUENCE [LARGE SCALE GENOMIC DNA]</scope>
    <source>
        <strain evidence="1 2">RL-3</strain>
    </source>
</reference>
<dbReference type="AlphaFoldDB" id="T0INE1"/>
<evidence type="ECO:0000313" key="1">
    <source>
        <dbReference type="EMBL" id="EQB30355.1"/>
    </source>
</evidence>
<protein>
    <recommendedName>
        <fullName evidence="3">Alpha/beta hydrolase</fullName>
    </recommendedName>
</protein>
<dbReference type="OrthoDB" id="582315at2"/>
<organism evidence="1 2">
    <name type="scientific">Sphingobium ummariense RL-3</name>
    <dbReference type="NCBI Taxonomy" id="1346791"/>
    <lineage>
        <taxon>Bacteria</taxon>
        <taxon>Pseudomonadati</taxon>
        <taxon>Pseudomonadota</taxon>
        <taxon>Alphaproteobacteria</taxon>
        <taxon>Sphingomonadales</taxon>
        <taxon>Sphingomonadaceae</taxon>
        <taxon>Sphingobium</taxon>
    </lineage>
</organism>
<name>T0INE1_9SPHN</name>
<accession>T0INE1</accession>
<dbReference type="EMBL" id="AUWY01000121">
    <property type="protein sequence ID" value="EQB30355.1"/>
    <property type="molecule type" value="Genomic_DNA"/>
</dbReference>
<evidence type="ECO:0000313" key="2">
    <source>
        <dbReference type="Proteomes" id="UP000015523"/>
    </source>
</evidence>
<dbReference type="eggNOG" id="COG2267">
    <property type="taxonomic scope" value="Bacteria"/>
</dbReference>
<gene>
    <name evidence="1" type="ORF">M529_20040</name>
</gene>
<evidence type="ECO:0008006" key="3">
    <source>
        <dbReference type="Google" id="ProtNLM"/>
    </source>
</evidence>
<dbReference type="Proteomes" id="UP000015523">
    <property type="component" value="Unassembled WGS sequence"/>
</dbReference>
<comment type="caution">
    <text evidence="1">The sequence shown here is derived from an EMBL/GenBank/DDBJ whole genome shotgun (WGS) entry which is preliminary data.</text>
</comment>
<proteinExistence type="predicted"/>
<dbReference type="PATRIC" id="fig|1346791.3.peg.3870"/>
<dbReference type="InterPro" id="IPR029058">
    <property type="entry name" value="AB_hydrolase_fold"/>
</dbReference>